<name>A0A221KAJ4_VITFI</name>
<protein>
    <submittedName>
        <fullName evidence="2">Uncharacterized protein</fullName>
    </submittedName>
</protein>
<accession>A0A221KAJ4</accession>
<gene>
    <name evidence="2" type="ORF">VITFI_CDS0262</name>
</gene>
<evidence type="ECO:0000313" key="3">
    <source>
        <dbReference type="Proteomes" id="UP000199729"/>
    </source>
</evidence>
<dbReference type="EMBL" id="CP022423">
    <property type="protein sequence ID" value="ASM76041.1"/>
    <property type="molecule type" value="Genomic_DNA"/>
</dbReference>
<organism evidence="2 3">
    <name type="scientific">Vitreoscilla filiformis</name>
    <dbReference type="NCBI Taxonomy" id="63"/>
    <lineage>
        <taxon>Bacteria</taxon>
        <taxon>Pseudomonadati</taxon>
        <taxon>Pseudomonadota</taxon>
        <taxon>Betaproteobacteria</taxon>
        <taxon>Neisseriales</taxon>
        <taxon>Neisseriaceae</taxon>
        <taxon>Vitreoscilla</taxon>
    </lineage>
</organism>
<reference evidence="2 3" key="1">
    <citation type="submission" date="2017-07" db="EMBL/GenBank/DDBJ databases">
        <title>Complete Genome Sequence of the cosmetic ferment Vitreoscilla filiformis (ATCC15551).</title>
        <authorList>
            <person name="Contreras S."/>
            <person name="Sagory-Zalkind P."/>
            <person name="Blanquart H."/>
            <person name="Iltis A."/>
            <person name="Morand S.C."/>
        </authorList>
    </citation>
    <scope>NUCLEOTIDE SEQUENCE [LARGE SCALE GENOMIC DNA]</scope>
    <source>
        <strain evidence="2 3">ATCC 15551</strain>
    </source>
</reference>
<dbReference type="AlphaFoldDB" id="A0A221KAJ4"/>
<feature type="compositionally biased region" description="Polar residues" evidence="1">
    <location>
        <begin position="77"/>
        <end position="91"/>
    </location>
</feature>
<proteinExistence type="predicted"/>
<sequence length="210" mass="23335">MHRWVMHPQEPAHLVLTHPHECQAGAITRKGLPLAWVLARHEPAPQDGRPVLRRPLQLEDFITLLKHSTAEAVIDNPSPNHPTATRSTTGTFVPAEDHTSRHPPEDLSTWAVVLKLHRWPPELVLNANPTFRRLAVFLLNQPITPRELAQRSGVPWNACAAFLGAMHHLNALEIRPVPRQAALLAPATQPGTPGNALLNILGRMRQRLGL</sequence>
<keyword evidence="3" id="KW-1185">Reference proteome</keyword>
<dbReference type="KEGG" id="vff:VITFI_CDS0262"/>
<dbReference type="Proteomes" id="UP000199729">
    <property type="component" value="Chromosome"/>
</dbReference>
<feature type="region of interest" description="Disordered" evidence="1">
    <location>
        <begin position="73"/>
        <end position="103"/>
    </location>
</feature>
<evidence type="ECO:0000256" key="1">
    <source>
        <dbReference type="SAM" id="MobiDB-lite"/>
    </source>
</evidence>
<evidence type="ECO:0000313" key="2">
    <source>
        <dbReference type="EMBL" id="ASM76041.1"/>
    </source>
</evidence>